<organism evidence="3 4">
    <name type="scientific">Arcicella rigui</name>
    <dbReference type="NCBI Taxonomy" id="797020"/>
    <lineage>
        <taxon>Bacteria</taxon>
        <taxon>Pseudomonadati</taxon>
        <taxon>Bacteroidota</taxon>
        <taxon>Cytophagia</taxon>
        <taxon>Cytophagales</taxon>
        <taxon>Flectobacillaceae</taxon>
        <taxon>Arcicella</taxon>
    </lineage>
</organism>
<name>A0ABU5Q563_9BACT</name>
<sequence length="97" mass="11136">MKQYVIYAFDATDENALNRRMAARPLHLETVKQLKQNGNFLIGGAILNSSEQMIGSTMIVQFEDEASFQDWFSNDPYNTMGVWEKVEINPFRVATIE</sequence>
<dbReference type="Proteomes" id="UP001302949">
    <property type="component" value="Unassembled WGS sequence"/>
</dbReference>
<feature type="domain" description="YCII-related" evidence="2">
    <location>
        <begin position="11"/>
        <end position="92"/>
    </location>
</feature>
<comment type="caution">
    <text evidence="3">The sequence shown here is derived from an EMBL/GenBank/DDBJ whole genome shotgun (WGS) entry which is preliminary data.</text>
</comment>
<dbReference type="EMBL" id="JAYFUM010000001">
    <property type="protein sequence ID" value="MEA5137722.1"/>
    <property type="molecule type" value="Genomic_DNA"/>
</dbReference>
<dbReference type="InterPro" id="IPR011008">
    <property type="entry name" value="Dimeric_a/b-barrel"/>
</dbReference>
<evidence type="ECO:0000313" key="4">
    <source>
        <dbReference type="Proteomes" id="UP001302949"/>
    </source>
</evidence>
<accession>A0ABU5Q563</accession>
<evidence type="ECO:0000256" key="1">
    <source>
        <dbReference type="ARBA" id="ARBA00007689"/>
    </source>
</evidence>
<protein>
    <submittedName>
        <fullName evidence="3">YciI family protein</fullName>
    </submittedName>
</protein>
<dbReference type="InterPro" id="IPR005545">
    <property type="entry name" value="YCII"/>
</dbReference>
<evidence type="ECO:0000259" key="2">
    <source>
        <dbReference type="Pfam" id="PF03795"/>
    </source>
</evidence>
<dbReference type="PANTHER" id="PTHR33606">
    <property type="entry name" value="PROTEIN YCII"/>
    <property type="match status" value="1"/>
</dbReference>
<keyword evidence="4" id="KW-1185">Reference proteome</keyword>
<dbReference type="Gene3D" id="3.30.70.1060">
    <property type="entry name" value="Dimeric alpha+beta barrel"/>
    <property type="match status" value="1"/>
</dbReference>
<dbReference type="SUPFAM" id="SSF54909">
    <property type="entry name" value="Dimeric alpha+beta barrel"/>
    <property type="match status" value="1"/>
</dbReference>
<dbReference type="RefSeq" id="WP_323294901.1">
    <property type="nucleotide sequence ID" value="NZ_JAYFUM010000001.1"/>
</dbReference>
<reference evidence="3 4" key="1">
    <citation type="submission" date="2023-12" db="EMBL/GenBank/DDBJ databases">
        <title>Novel species of the genus Arcicella isolated from rivers.</title>
        <authorList>
            <person name="Lu H."/>
        </authorList>
    </citation>
    <scope>NUCLEOTIDE SEQUENCE [LARGE SCALE GENOMIC DNA]</scope>
    <source>
        <strain evidence="3 4">KCTC 23307</strain>
    </source>
</reference>
<gene>
    <name evidence="3" type="ORF">VB248_01180</name>
</gene>
<dbReference type="PANTHER" id="PTHR33606:SF3">
    <property type="entry name" value="PROTEIN YCII"/>
    <property type="match status" value="1"/>
</dbReference>
<comment type="similarity">
    <text evidence="1">Belongs to the YciI family.</text>
</comment>
<dbReference type="InterPro" id="IPR051807">
    <property type="entry name" value="Sec-metab_biosynth-assoc"/>
</dbReference>
<dbReference type="Pfam" id="PF03795">
    <property type="entry name" value="YCII"/>
    <property type="match status" value="1"/>
</dbReference>
<proteinExistence type="inferred from homology"/>
<evidence type="ECO:0000313" key="3">
    <source>
        <dbReference type="EMBL" id="MEA5137722.1"/>
    </source>
</evidence>